<keyword evidence="1" id="KW-0732">Signal</keyword>
<reference evidence="3" key="1">
    <citation type="journal article" date="2019" name="Int. J. Syst. Evol. Microbiol.">
        <title>The Global Catalogue of Microorganisms (GCM) 10K type strain sequencing project: providing services to taxonomists for standard genome sequencing and annotation.</title>
        <authorList>
            <consortium name="The Broad Institute Genomics Platform"/>
            <consortium name="The Broad Institute Genome Sequencing Center for Infectious Disease"/>
            <person name="Wu L."/>
            <person name="Ma J."/>
        </authorList>
    </citation>
    <scope>NUCLEOTIDE SEQUENCE [LARGE SCALE GENOMIC DNA]</scope>
    <source>
        <strain evidence="3">KCTC 52237</strain>
    </source>
</reference>
<sequence length="223" mass="24358">MKTINAQLINYYSTAIKVFFIACAALVATNTYADEASDIHQLQTRWAEVKYATPEAEQEKAFAALVTQAEKISAQYQSAPSLIWEGIVRSTYAGAKGGLGALDQVKQAKKLFERAISLQPDALQGSAYTSLGSLYYQVPGWPVGFGDDKKAKEMLLKGLSYNPDGIDANYFYGDYLLEQKQYAQAIAAFETALKAPARPGRESADAGRKGEIEVALNKAKQHL</sequence>
<feature type="chain" id="PRO_5046634045" evidence="1">
    <location>
        <begin position="34"/>
        <end position="223"/>
    </location>
</feature>
<proteinExistence type="predicted"/>
<dbReference type="Gene3D" id="1.25.40.10">
    <property type="entry name" value="Tetratricopeptide repeat domain"/>
    <property type="match status" value="1"/>
</dbReference>
<feature type="signal peptide" evidence="1">
    <location>
        <begin position="1"/>
        <end position="33"/>
    </location>
</feature>
<dbReference type="EMBL" id="JBHRTF010000004">
    <property type="protein sequence ID" value="MFC3116041.1"/>
    <property type="molecule type" value="Genomic_DNA"/>
</dbReference>
<protein>
    <submittedName>
        <fullName evidence="2">Tetratricopeptide repeat protein</fullName>
    </submittedName>
</protein>
<dbReference type="Proteomes" id="UP001595555">
    <property type="component" value="Unassembled WGS sequence"/>
</dbReference>
<gene>
    <name evidence="2" type="ORF">ACFODX_10770</name>
</gene>
<comment type="caution">
    <text evidence="2">The sequence shown here is derived from an EMBL/GenBank/DDBJ whole genome shotgun (WGS) entry which is preliminary data.</text>
</comment>
<keyword evidence="3" id="KW-1185">Reference proteome</keyword>
<evidence type="ECO:0000313" key="2">
    <source>
        <dbReference type="EMBL" id="MFC3116041.1"/>
    </source>
</evidence>
<evidence type="ECO:0000313" key="3">
    <source>
        <dbReference type="Proteomes" id="UP001595555"/>
    </source>
</evidence>
<dbReference type="SUPFAM" id="SSF48452">
    <property type="entry name" value="TPR-like"/>
    <property type="match status" value="1"/>
</dbReference>
<accession>A0ABV7FEJ4</accession>
<dbReference type="InterPro" id="IPR019734">
    <property type="entry name" value="TPR_rpt"/>
</dbReference>
<name>A0ABV7FEJ4_9GAMM</name>
<organism evidence="2 3">
    <name type="scientific">Cellvibrio fontiphilus</name>
    <dbReference type="NCBI Taxonomy" id="1815559"/>
    <lineage>
        <taxon>Bacteria</taxon>
        <taxon>Pseudomonadati</taxon>
        <taxon>Pseudomonadota</taxon>
        <taxon>Gammaproteobacteria</taxon>
        <taxon>Cellvibrionales</taxon>
        <taxon>Cellvibrionaceae</taxon>
        <taxon>Cellvibrio</taxon>
    </lineage>
</organism>
<dbReference type="RefSeq" id="WP_378118933.1">
    <property type="nucleotide sequence ID" value="NZ_JBHRTF010000004.1"/>
</dbReference>
<dbReference type="Pfam" id="PF13181">
    <property type="entry name" value="TPR_8"/>
    <property type="match status" value="2"/>
</dbReference>
<evidence type="ECO:0000256" key="1">
    <source>
        <dbReference type="SAM" id="SignalP"/>
    </source>
</evidence>
<dbReference type="InterPro" id="IPR011990">
    <property type="entry name" value="TPR-like_helical_dom_sf"/>
</dbReference>